<evidence type="ECO:0000256" key="1">
    <source>
        <dbReference type="SAM" id="MobiDB-lite"/>
    </source>
</evidence>
<keyword evidence="3" id="KW-1185">Reference proteome</keyword>
<evidence type="ECO:0000313" key="2">
    <source>
        <dbReference type="EMBL" id="KYO25747.1"/>
    </source>
</evidence>
<dbReference type="AlphaFoldDB" id="A0A151MMH4"/>
<reference evidence="2 3" key="1">
    <citation type="journal article" date="2012" name="Genome Biol.">
        <title>Sequencing three crocodilian genomes to illuminate the evolution of archosaurs and amniotes.</title>
        <authorList>
            <person name="St John J.A."/>
            <person name="Braun E.L."/>
            <person name="Isberg S.R."/>
            <person name="Miles L.G."/>
            <person name="Chong A.Y."/>
            <person name="Gongora J."/>
            <person name="Dalzell P."/>
            <person name="Moran C."/>
            <person name="Bed'hom B."/>
            <person name="Abzhanov A."/>
            <person name="Burgess S.C."/>
            <person name="Cooksey A.M."/>
            <person name="Castoe T.A."/>
            <person name="Crawford N.G."/>
            <person name="Densmore L.D."/>
            <person name="Drew J.C."/>
            <person name="Edwards S.V."/>
            <person name="Faircloth B.C."/>
            <person name="Fujita M.K."/>
            <person name="Greenwold M.J."/>
            <person name="Hoffmann F.G."/>
            <person name="Howard J.M."/>
            <person name="Iguchi T."/>
            <person name="Janes D.E."/>
            <person name="Khan S.Y."/>
            <person name="Kohno S."/>
            <person name="de Koning A.J."/>
            <person name="Lance S.L."/>
            <person name="McCarthy F.M."/>
            <person name="McCormack J.E."/>
            <person name="Merchant M.E."/>
            <person name="Peterson D.G."/>
            <person name="Pollock D.D."/>
            <person name="Pourmand N."/>
            <person name="Raney B.J."/>
            <person name="Roessler K.A."/>
            <person name="Sanford J.R."/>
            <person name="Sawyer R.H."/>
            <person name="Schmidt C.J."/>
            <person name="Triplett E.W."/>
            <person name="Tuberville T.D."/>
            <person name="Venegas-Anaya M."/>
            <person name="Howard J.T."/>
            <person name="Jarvis E.D."/>
            <person name="Guillette L.J.Jr."/>
            <person name="Glenn T.C."/>
            <person name="Green R.E."/>
            <person name="Ray D.A."/>
        </authorList>
    </citation>
    <scope>NUCLEOTIDE SEQUENCE [LARGE SCALE GENOMIC DNA]</scope>
    <source>
        <strain evidence="2">KSC_2009_1</strain>
    </source>
</reference>
<name>A0A151MMH4_ALLMI</name>
<organism evidence="2 3">
    <name type="scientific">Alligator mississippiensis</name>
    <name type="common">American alligator</name>
    <dbReference type="NCBI Taxonomy" id="8496"/>
    <lineage>
        <taxon>Eukaryota</taxon>
        <taxon>Metazoa</taxon>
        <taxon>Chordata</taxon>
        <taxon>Craniata</taxon>
        <taxon>Vertebrata</taxon>
        <taxon>Euteleostomi</taxon>
        <taxon>Archelosauria</taxon>
        <taxon>Archosauria</taxon>
        <taxon>Crocodylia</taxon>
        <taxon>Alligatoridae</taxon>
        <taxon>Alligatorinae</taxon>
        <taxon>Alligator</taxon>
    </lineage>
</organism>
<comment type="caution">
    <text evidence="2">The sequence shown here is derived from an EMBL/GenBank/DDBJ whole genome shotgun (WGS) entry which is preliminary data.</text>
</comment>
<proteinExistence type="predicted"/>
<dbReference type="Proteomes" id="UP000050525">
    <property type="component" value="Unassembled WGS sequence"/>
</dbReference>
<feature type="compositionally biased region" description="Basic and acidic residues" evidence="1">
    <location>
        <begin position="43"/>
        <end position="61"/>
    </location>
</feature>
<feature type="region of interest" description="Disordered" evidence="1">
    <location>
        <begin position="43"/>
        <end position="84"/>
    </location>
</feature>
<evidence type="ECO:0000313" key="3">
    <source>
        <dbReference type="Proteomes" id="UP000050525"/>
    </source>
</evidence>
<gene>
    <name evidence="2" type="ORF">Y1Q_0023573</name>
</gene>
<accession>A0A151MMH4</accession>
<sequence length="84" mass="9304">MRTGASRQQAGTDKKWLQSALQLVASSTCPEFWVSIVGSKIREDTDETPRSKDRSHSDGKQHAAVMPNPSVRALPLSPCHFLRD</sequence>
<protein>
    <submittedName>
        <fullName evidence="2">Uncharacterized protein</fullName>
    </submittedName>
</protein>
<dbReference type="EMBL" id="AKHW03005669">
    <property type="protein sequence ID" value="KYO25747.1"/>
    <property type="molecule type" value="Genomic_DNA"/>
</dbReference>